<keyword evidence="2" id="KW-1185">Reference proteome</keyword>
<dbReference type="Proteomes" id="UP001652625">
    <property type="component" value="Chromosome 04"/>
</dbReference>
<evidence type="ECO:0000259" key="1">
    <source>
        <dbReference type="Pfam" id="PF25273"/>
    </source>
</evidence>
<accession>A0ABM4BP23</accession>
<reference evidence="3" key="1">
    <citation type="submission" date="2025-08" db="UniProtKB">
        <authorList>
            <consortium name="RefSeq"/>
        </authorList>
    </citation>
    <scope>IDENTIFICATION</scope>
</reference>
<feature type="domain" description="DUF7869" evidence="1">
    <location>
        <begin position="352"/>
        <end position="520"/>
    </location>
</feature>
<name>A0ABM4BP23_HYDVU</name>
<dbReference type="InterPro" id="IPR057191">
    <property type="entry name" value="DUF7869"/>
</dbReference>
<dbReference type="GeneID" id="136079035"/>
<dbReference type="Pfam" id="PF25273">
    <property type="entry name" value="DUF7869"/>
    <property type="match status" value="1"/>
</dbReference>
<sequence length="607" mass="69987">MADEANAILPKIKSKAKKRRLTPSKWKRNGIKLAKVRGEAYTSYGKKLKPSRKPAVIECRCRCLTKFTDIEKEQIFSAFSALKNHDEQNIYLQGCISITPVNNIRRRPRKENGKERSSFFYSVTAMDQTVTVCKAAFLAIHGVKESRLKRKVLNFTVPIEDGRGKHKNHKTIVKEIRDRVCDHIKLFPARESHYSRSKNKHKKYLDSSLTVAEMHRLFLKANPDLIPNDCKYWLYLDIFNFEFNIKFGFPRSDICDKCEKFQAQIKAAEFINDPILVNKLKFQHELHIKKADVFNVQINEATEAAKLSKDTAVICLDFEKNLPLPLTGIGQEYYKRQLWIHNLCIHDNVNESAHMYLYAEHFAAKGPNEVISCLDHYISGLTSTTTKIVIFTDNCFSQNKNRYIFAYLQRLVNKNVSITQAYVKYPLPGHSRMPCDRNFGRIEKRRRKKDRVILPSQWVSLVKNTDTRKPFNVVYVEHPLTDNMIQDGTPVVKVLDFKRAYDPLIKPVTGISEFRGAKFERGKVPLSRISMTGECCDVIKTFKCGKKLSTLHSLKPNRAYVNFLPVKTAKFHDICDLLTHVNLPEGVTFYSNIHGIDGDTSDIEDIE</sequence>
<dbReference type="PANTHER" id="PTHR10773:SF19">
    <property type="match status" value="1"/>
</dbReference>
<protein>
    <submittedName>
        <fullName evidence="3">Uncharacterized protein LOC136079035</fullName>
    </submittedName>
</protein>
<organism evidence="2 3">
    <name type="scientific">Hydra vulgaris</name>
    <name type="common">Hydra</name>
    <name type="synonym">Hydra attenuata</name>
    <dbReference type="NCBI Taxonomy" id="6087"/>
    <lineage>
        <taxon>Eukaryota</taxon>
        <taxon>Metazoa</taxon>
        <taxon>Cnidaria</taxon>
        <taxon>Hydrozoa</taxon>
        <taxon>Hydroidolina</taxon>
        <taxon>Anthoathecata</taxon>
        <taxon>Aplanulata</taxon>
        <taxon>Hydridae</taxon>
        <taxon>Hydra</taxon>
    </lineage>
</organism>
<gene>
    <name evidence="3" type="primary">LOC136079035</name>
</gene>
<evidence type="ECO:0000313" key="2">
    <source>
        <dbReference type="Proteomes" id="UP001652625"/>
    </source>
</evidence>
<proteinExistence type="predicted"/>
<dbReference type="RefSeq" id="XP_065650861.1">
    <property type="nucleotide sequence ID" value="XM_065794789.1"/>
</dbReference>
<evidence type="ECO:0000313" key="3">
    <source>
        <dbReference type="RefSeq" id="XP_065650861.1"/>
    </source>
</evidence>
<dbReference type="PANTHER" id="PTHR10773">
    <property type="entry name" value="DNA-DIRECTED RNA POLYMERASES I, II, AND III SUBUNIT RPABC2"/>
    <property type="match status" value="1"/>
</dbReference>